<comment type="subcellular location">
    <subcellularLocation>
        <location evidence="9">Cytoplasm</location>
    </subcellularLocation>
</comment>
<comment type="catalytic activity">
    <reaction evidence="1 9">
        <text>1-(5-phospho-beta-D-ribosyl)-ATP + H2O = 1-(5-phospho-beta-D-ribosyl)-5'-AMP + diphosphate + H(+)</text>
        <dbReference type="Rhea" id="RHEA:22828"/>
        <dbReference type="ChEBI" id="CHEBI:15377"/>
        <dbReference type="ChEBI" id="CHEBI:15378"/>
        <dbReference type="ChEBI" id="CHEBI:33019"/>
        <dbReference type="ChEBI" id="CHEBI:59457"/>
        <dbReference type="ChEBI" id="CHEBI:73183"/>
        <dbReference type="EC" id="3.6.1.31"/>
    </reaction>
</comment>
<sequence length="125" mass="13694">MADTMQRLHKAVLKARETDPGQSRTARLMQGGRAKMAKKLVEEAAEVTIDAVCGDRDAVVRESADLLYNLTVLWVDMGIVPDDVWTEMQRREQLYGIAEKLHKGPVAVVDGAVSFGAPASNDRKG</sequence>
<proteinExistence type="inferred from homology"/>
<dbReference type="EC" id="3.6.1.31" evidence="9"/>
<dbReference type="EMBL" id="CP039690">
    <property type="protein sequence ID" value="QCI64758.1"/>
    <property type="molecule type" value="Genomic_DNA"/>
</dbReference>
<keyword evidence="5 9" id="KW-0547">Nucleotide-binding</keyword>
<dbReference type="GO" id="GO:0004636">
    <property type="term" value="F:phosphoribosyl-ATP diphosphatase activity"/>
    <property type="evidence" value="ECO:0007669"/>
    <property type="project" value="UniProtKB-UniRule"/>
</dbReference>
<evidence type="ECO:0000256" key="3">
    <source>
        <dbReference type="ARBA" id="ARBA00009392"/>
    </source>
</evidence>
<dbReference type="RefSeq" id="WP_136960209.1">
    <property type="nucleotide sequence ID" value="NZ_CP039690.1"/>
</dbReference>
<evidence type="ECO:0000256" key="4">
    <source>
        <dbReference type="ARBA" id="ARBA00022605"/>
    </source>
</evidence>
<reference evidence="10 11" key="1">
    <citation type="submission" date="2019-04" db="EMBL/GenBank/DDBJ databases">
        <title>Phreatobacter aquaticus sp. nov.</title>
        <authorList>
            <person name="Choi A."/>
        </authorList>
    </citation>
    <scope>NUCLEOTIDE SEQUENCE [LARGE SCALE GENOMIC DNA]</scope>
    <source>
        <strain evidence="10 11">KCTC 52518</strain>
    </source>
</reference>
<dbReference type="Gene3D" id="1.10.287.1080">
    <property type="entry name" value="MazG-like"/>
    <property type="match status" value="1"/>
</dbReference>
<dbReference type="Pfam" id="PF01503">
    <property type="entry name" value="PRA-PH"/>
    <property type="match status" value="1"/>
</dbReference>
<dbReference type="GO" id="GO:0005737">
    <property type="term" value="C:cytoplasm"/>
    <property type="evidence" value="ECO:0007669"/>
    <property type="project" value="UniProtKB-SubCell"/>
</dbReference>
<organism evidence="10 11">
    <name type="scientific">Phreatobacter stygius</name>
    <dbReference type="NCBI Taxonomy" id="1940610"/>
    <lineage>
        <taxon>Bacteria</taxon>
        <taxon>Pseudomonadati</taxon>
        <taxon>Pseudomonadota</taxon>
        <taxon>Alphaproteobacteria</taxon>
        <taxon>Hyphomicrobiales</taxon>
        <taxon>Phreatobacteraceae</taxon>
        <taxon>Phreatobacter</taxon>
    </lineage>
</organism>
<dbReference type="Proteomes" id="UP000298781">
    <property type="component" value="Chromosome"/>
</dbReference>
<dbReference type="GO" id="GO:0000105">
    <property type="term" value="P:L-histidine biosynthetic process"/>
    <property type="evidence" value="ECO:0007669"/>
    <property type="project" value="UniProtKB-UniRule"/>
</dbReference>
<protein>
    <recommendedName>
        <fullName evidence="9">Phosphoribosyl-ATP pyrophosphatase</fullName>
        <shortName evidence="9">PRA-PH</shortName>
        <ecNumber evidence="9">3.6.1.31</ecNumber>
    </recommendedName>
</protein>
<dbReference type="OrthoDB" id="9814738at2"/>
<evidence type="ECO:0000256" key="5">
    <source>
        <dbReference type="ARBA" id="ARBA00022741"/>
    </source>
</evidence>
<evidence type="ECO:0000313" key="11">
    <source>
        <dbReference type="Proteomes" id="UP000298781"/>
    </source>
</evidence>
<dbReference type="KEGG" id="pstg:E8M01_11305"/>
<evidence type="ECO:0000256" key="2">
    <source>
        <dbReference type="ARBA" id="ARBA00005204"/>
    </source>
</evidence>
<name>A0A4D7B265_9HYPH</name>
<dbReference type="PANTHER" id="PTHR42945">
    <property type="entry name" value="HISTIDINE BIOSYNTHESIS BIFUNCTIONAL PROTEIN"/>
    <property type="match status" value="1"/>
</dbReference>
<keyword evidence="11" id="KW-1185">Reference proteome</keyword>
<evidence type="ECO:0000256" key="6">
    <source>
        <dbReference type="ARBA" id="ARBA00022801"/>
    </source>
</evidence>
<dbReference type="InterPro" id="IPR008179">
    <property type="entry name" value="HisE"/>
</dbReference>
<keyword evidence="4 9" id="KW-0028">Amino-acid biosynthesis</keyword>
<evidence type="ECO:0000256" key="8">
    <source>
        <dbReference type="ARBA" id="ARBA00023102"/>
    </source>
</evidence>
<dbReference type="AlphaFoldDB" id="A0A4D7B265"/>
<dbReference type="CDD" id="cd11534">
    <property type="entry name" value="NTP-PPase_HisIE_like"/>
    <property type="match status" value="1"/>
</dbReference>
<keyword evidence="6 9" id="KW-0378">Hydrolase</keyword>
<comment type="similarity">
    <text evidence="3 9">Belongs to the PRA-PH family.</text>
</comment>
<keyword evidence="9" id="KW-0963">Cytoplasm</keyword>
<accession>A0A4D7B265</accession>
<keyword evidence="7 9" id="KW-0067">ATP-binding</keyword>
<dbReference type="SUPFAM" id="SSF101386">
    <property type="entry name" value="all-alpha NTP pyrophosphatases"/>
    <property type="match status" value="1"/>
</dbReference>
<gene>
    <name evidence="9 10" type="primary">hisE</name>
    <name evidence="10" type="ORF">E8M01_11305</name>
</gene>
<evidence type="ECO:0000256" key="9">
    <source>
        <dbReference type="HAMAP-Rule" id="MF_01020"/>
    </source>
</evidence>
<evidence type="ECO:0000256" key="1">
    <source>
        <dbReference type="ARBA" id="ARBA00001460"/>
    </source>
</evidence>
<dbReference type="PANTHER" id="PTHR42945:SF1">
    <property type="entry name" value="HISTIDINE BIOSYNTHESIS BIFUNCTIONAL PROTEIN HIS7"/>
    <property type="match status" value="1"/>
</dbReference>
<dbReference type="HAMAP" id="MF_01020">
    <property type="entry name" value="HisE"/>
    <property type="match status" value="1"/>
</dbReference>
<evidence type="ECO:0000256" key="7">
    <source>
        <dbReference type="ARBA" id="ARBA00022840"/>
    </source>
</evidence>
<dbReference type="GO" id="GO:0005524">
    <property type="term" value="F:ATP binding"/>
    <property type="evidence" value="ECO:0007669"/>
    <property type="project" value="UniProtKB-KW"/>
</dbReference>
<comment type="pathway">
    <text evidence="2 9">Amino-acid biosynthesis; L-histidine biosynthesis; L-histidine from 5-phospho-alpha-D-ribose 1-diphosphate: step 2/9.</text>
</comment>
<keyword evidence="8 9" id="KW-0368">Histidine biosynthesis</keyword>
<dbReference type="InterPro" id="IPR021130">
    <property type="entry name" value="PRib-ATP_PPHydrolase-like"/>
</dbReference>
<evidence type="ECO:0000313" key="10">
    <source>
        <dbReference type="EMBL" id="QCI64758.1"/>
    </source>
</evidence>
<dbReference type="NCBIfam" id="TIGR03188">
    <property type="entry name" value="histidine_hisI"/>
    <property type="match status" value="1"/>
</dbReference>
<dbReference type="UniPathway" id="UPA00031">
    <property type="reaction ID" value="UER00007"/>
</dbReference>